<dbReference type="EMBL" id="CP017269">
    <property type="protein sequence ID" value="AOT71484.1"/>
    <property type="molecule type" value="Genomic_DNA"/>
</dbReference>
<dbReference type="AlphaFoldDB" id="A0A1D8GKP8"/>
<dbReference type="GO" id="GO:0004826">
    <property type="term" value="F:phenylalanine-tRNA ligase activity"/>
    <property type="evidence" value="ECO:0007669"/>
    <property type="project" value="InterPro"/>
</dbReference>
<evidence type="ECO:0000313" key="2">
    <source>
        <dbReference type="EMBL" id="AOT71484.1"/>
    </source>
</evidence>
<reference evidence="2 3" key="1">
    <citation type="submission" date="2016-09" db="EMBL/GenBank/DDBJ databases">
        <title>Genomic analysis reveals versatility of anaerobic energy metabolism of Geosporobacter ferrireducens IRF9 of phylum Firmicutes.</title>
        <authorList>
            <person name="Kim S.-J."/>
        </authorList>
    </citation>
    <scope>NUCLEOTIDE SEQUENCE [LARGE SCALE GENOMIC DNA]</scope>
    <source>
        <strain evidence="2 3">IRF9</strain>
    </source>
</reference>
<dbReference type="GO" id="GO:0003723">
    <property type="term" value="F:RNA binding"/>
    <property type="evidence" value="ECO:0007669"/>
    <property type="project" value="InterPro"/>
</dbReference>
<dbReference type="RefSeq" id="WP_069979372.1">
    <property type="nucleotide sequence ID" value="NZ_CP017269.1"/>
</dbReference>
<dbReference type="SMART" id="SM00873">
    <property type="entry name" value="B3_4"/>
    <property type="match status" value="1"/>
</dbReference>
<proteinExistence type="predicted"/>
<protein>
    <recommendedName>
        <fullName evidence="1">B3/B4 tRNA-binding domain-containing protein</fullName>
    </recommendedName>
</protein>
<dbReference type="InterPro" id="IPR005146">
    <property type="entry name" value="B3/B4_tRNA-bd"/>
</dbReference>
<feature type="domain" description="B3/B4 tRNA-binding" evidence="1">
    <location>
        <begin position="60"/>
        <end position="212"/>
    </location>
</feature>
<evidence type="ECO:0000313" key="3">
    <source>
        <dbReference type="Proteomes" id="UP000095743"/>
    </source>
</evidence>
<dbReference type="PANTHER" id="PTHR39209:SF2">
    <property type="entry name" value="CYTOPLASMIC PROTEIN"/>
    <property type="match status" value="1"/>
</dbReference>
<dbReference type="Gene3D" id="3.50.40.10">
    <property type="entry name" value="Phenylalanyl-trna Synthetase, Chain B, domain 3"/>
    <property type="match status" value="1"/>
</dbReference>
<dbReference type="InterPro" id="IPR020825">
    <property type="entry name" value="Phe-tRNA_synthase-like_B3/B4"/>
</dbReference>
<keyword evidence="3" id="KW-1185">Reference proteome</keyword>
<dbReference type="SUPFAM" id="SSF56037">
    <property type="entry name" value="PheT/TilS domain"/>
    <property type="match status" value="1"/>
</dbReference>
<organism evidence="2 3">
    <name type="scientific">Geosporobacter ferrireducens</name>
    <dbReference type="NCBI Taxonomy" id="1424294"/>
    <lineage>
        <taxon>Bacteria</taxon>
        <taxon>Bacillati</taxon>
        <taxon>Bacillota</taxon>
        <taxon>Clostridia</taxon>
        <taxon>Peptostreptococcales</taxon>
        <taxon>Thermotaleaceae</taxon>
        <taxon>Geosporobacter</taxon>
    </lineage>
</organism>
<dbReference type="KEGG" id="gfe:Gferi_19290"/>
<dbReference type="Proteomes" id="UP000095743">
    <property type="component" value="Chromosome"/>
</dbReference>
<gene>
    <name evidence="2" type="ORF">Gferi_19290</name>
</gene>
<dbReference type="STRING" id="1424294.Gferi_19290"/>
<dbReference type="PANTHER" id="PTHR39209">
    <property type="match status" value="1"/>
</dbReference>
<dbReference type="Pfam" id="PF03483">
    <property type="entry name" value="B3_4"/>
    <property type="match status" value="1"/>
</dbReference>
<name>A0A1D8GKP8_9FIRM</name>
<sequence length="222" mass="25244">MIKIAEDFKKIYPDAKLGILIMKNVKNPPSNAEFNATKTLVEKQLLAQYQNYNRKEFIQSEPICFYANYYKKFKKTYPVLLQLESVVLKSTPLPNVAALVEAMFMAELKNLLLTAGHDLDKIAFPLKLELAQGSESFTGISGKQQFLTGNDMMLSDEKDILSSILNGPDHRTRITGNTKNVIFYAYTPGGIHEDTIRSHLKDIHYYVSIFSPDAKIHFLDIF</sequence>
<dbReference type="OrthoDB" id="1550991at2"/>
<accession>A0A1D8GKP8</accession>
<evidence type="ECO:0000259" key="1">
    <source>
        <dbReference type="SMART" id="SM00873"/>
    </source>
</evidence>